<organism evidence="1 2">
    <name type="scientific">Acropora cervicornis</name>
    <name type="common">Staghorn coral</name>
    <dbReference type="NCBI Taxonomy" id="6130"/>
    <lineage>
        <taxon>Eukaryota</taxon>
        <taxon>Metazoa</taxon>
        <taxon>Cnidaria</taxon>
        <taxon>Anthozoa</taxon>
        <taxon>Hexacorallia</taxon>
        <taxon>Scleractinia</taxon>
        <taxon>Astrocoeniina</taxon>
        <taxon>Acroporidae</taxon>
        <taxon>Acropora</taxon>
    </lineage>
</organism>
<dbReference type="AlphaFoldDB" id="A0AAD9QVY5"/>
<name>A0AAD9QVY5_ACRCE</name>
<dbReference type="Proteomes" id="UP001249851">
    <property type="component" value="Unassembled WGS sequence"/>
</dbReference>
<reference evidence="1" key="1">
    <citation type="journal article" date="2023" name="G3 (Bethesda)">
        <title>Whole genome assembly and annotation of the endangered Caribbean coral Acropora cervicornis.</title>
        <authorList>
            <person name="Selwyn J.D."/>
            <person name="Vollmer S.V."/>
        </authorList>
    </citation>
    <scope>NUCLEOTIDE SEQUENCE</scope>
    <source>
        <strain evidence="1">K2</strain>
    </source>
</reference>
<gene>
    <name evidence="1" type="ORF">P5673_007434</name>
</gene>
<evidence type="ECO:0008006" key="3">
    <source>
        <dbReference type="Google" id="ProtNLM"/>
    </source>
</evidence>
<evidence type="ECO:0000313" key="2">
    <source>
        <dbReference type="Proteomes" id="UP001249851"/>
    </source>
</evidence>
<protein>
    <recommendedName>
        <fullName evidence="3">THAP-type domain-containing protein</fullName>
    </recommendedName>
</protein>
<accession>A0AAD9QVY5</accession>
<reference evidence="1" key="2">
    <citation type="journal article" date="2023" name="Science">
        <title>Genomic signatures of disease resistance in endangered staghorn corals.</title>
        <authorList>
            <person name="Vollmer S.V."/>
            <person name="Selwyn J.D."/>
            <person name="Despard B.A."/>
            <person name="Roesel C.L."/>
        </authorList>
    </citation>
    <scope>NUCLEOTIDE SEQUENCE</scope>
    <source>
        <strain evidence="1">K2</strain>
    </source>
</reference>
<keyword evidence="2" id="KW-1185">Reference proteome</keyword>
<sequence>MTFLVLEQETETEFLSVHYFDCSKYNCTCLESRIKRGPIKDFTVTKHTKLCSAHFRKEDFVDFYAVEKNLNFLLDNERT</sequence>
<dbReference type="EMBL" id="JARQWQ010000012">
    <property type="protein sequence ID" value="KAK2568404.1"/>
    <property type="molecule type" value="Genomic_DNA"/>
</dbReference>
<evidence type="ECO:0000313" key="1">
    <source>
        <dbReference type="EMBL" id="KAK2568404.1"/>
    </source>
</evidence>
<proteinExistence type="predicted"/>
<comment type="caution">
    <text evidence="1">The sequence shown here is derived from an EMBL/GenBank/DDBJ whole genome shotgun (WGS) entry which is preliminary data.</text>
</comment>